<sequence length="245" mass="25911">MGGGGGGQHSSSSPSARDGPLEAAAAGAAGDGGIVRSIKAILSNVQDLLYEIDHASRVATYCHARVIATHDDGTHDLSYDGLIEYNVPARLLRPHQGKFVAYKVGDEVEGPLGWGSTRELQLPVSMKTRHITHNMAAFNVVRPSEIQVLDRPMMRGIHPLAIKNFAAENEVKDAEEGGGGGGGEDQDDAVSSGIASLQQEKEEAEVEAAEMKGRAQAAEARAREAEIRNDELRALLQRGGLPGGM</sequence>
<proteinExistence type="predicted"/>
<protein>
    <submittedName>
        <fullName evidence="2">Uncharacterized protein</fullName>
    </submittedName>
</protein>
<gene>
    <name evidence="2" type="ORF">DSPE1174_LOCUS23830</name>
</gene>
<organism evidence="2">
    <name type="scientific">Octactis speculum</name>
    <dbReference type="NCBI Taxonomy" id="3111310"/>
    <lineage>
        <taxon>Eukaryota</taxon>
        <taxon>Sar</taxon>
        <taxon>Stramenopiles</taxon>
        <taxon>Ochrophyta</taxon>
        <taxon>Dictyochophyceae</taxon>
        <taxon>Dictyochales</taxon>
        <taxon>Dictyochaceae</taxon>
        <taxon>Octactis</taxon>
    </lineage>
</organism>
<accession>A0A7S2GMT2</accession>
<dbReference type="AlphaFoldDB" id="A0A7S2GMT2"/>
<dbReference type="EMBL" id="HBGS01045992">
    <property type="protein sequence ID" value="CAD9458968.1"/>
    <property type="molecule type" value="Transcribed_RNA"/>
</dbReference>
<evidence type="ECO:0000313" key="2">
    <source>
        <dbReference type="EMBL" id="CAD9458968.1"/>
    </source>
</evidence>
<reference evidence="2" key="1">
    <citation type="submission" date="2021-01" db="EMBL/GenBank/DDBJ databases">
        <authorList>
            <person name="Corre E."/>
            <person name="Pelletier E."/>
            <person name="Niang G."/>
            <person name="Scheremetjew M."/>
            <person name="Finn R."/>
            <person name="Kale V."/>
            <person name="Holt S."/>
            <person name="Cochrane G."/>
            <person name="Meng A."/>
            <person name="Brown T."/>
            <person name="Cohen L."/>
        </authorList>
    </citation>
    <scope>NUCLEOTIDE SEQUENCE</scope>
    <source>
        <strain evidence="2">CCMP1381</strain>
    </source>
</reference>
<evidence type="ECO:0000256" key="1">
    <source>
        <dbReference type="SAM" id="MobiDB-lite"/>
    </source>
</evidence>
<feature type="region of interest" description="Disordered" evidence="1">
    <location>
        <begin position="172"/>
        <end position="224"/>
    </location>
</feature>
<name>A0A7S2GMT2_9STRA</name>
<feature type="region of interest" description="Disordered" evidence="1">
    <location>
        <begin position="1"/>
        <end position="24"/>
    </location>
</feature>